<dbReference type="AlphaFoldDB" id="A0A6J5I1G8"/>
<organism evidence="1 4">
    <name type="scientific">Achromobacter denitrificans</name>
    <name type="common">Alcaligenes denitrificans</name>
    <dbReference type="NCBI Taxonomy" id="32002"/>
    <lineage>
        <taxon>Bacteria</taxon>
        <taxon>Pseudomonadati</taxon>
        <taxon>Pseudomonadota</taxon>
        <taxon>Betaproteobacteria</taxon>
        <taxon>Burkholderiales</taxon>
        <taxon>Alcaligenaceae</taxon>
        <taxon>Achromobacter</taxon>
    </lineage>
</organism>
<reference evidence="1 4" key="1">
    <citation type="submission" date="2020-05" db="EMBL/GenBank/DDBJ databases">
        <title>FDA dAtabase for Regulatory Grade micrObial Sequences (FDA-ARGOS): Supporting development and validation of Infectious Disease Dx tests.</title>
        <authorList>
            <person name="Sproer C."/>
            <person name="Gronow S."/>
            <person name="Severitt S."/>
            <person name="Schroder I."/>
            <person name="Tallon L."/>
            <person name="Sadzewicz L."/>
            <person name="Zhao X."/>
            <person name="Vavikolanu K."/>
            <person name="Mehta A."/>
            <person name="Aluvathingal J."/>
            <person name="Nadendla S."/>
            <person name="Myers T."/>
            <person name="Yan Y."/>
            <person name="Sichtig H."/>
        </authorList>
    </citation>
    <scope>NUCLEOTIDE SEQUENCE [LARGE SCALE GENOMIC DNA]</scope>
    <source>
        <strain evidence="1 4">FDAARGOS_787</strain>
    </source>
</reference>
<evidence type="ECO:0000313" key="3">
    <source>
        <dbReference type="EMBL" id="XAN19462.1"/>
    </source>
</evidence>
<evidence type="ECO:0000313" key="4">
    <source>
        <dbReference type="Proteomes" id="UP000509782"/>
    </source>
</evidence>
<gene>
    <name evidence="3" type="ORF">AAIK43_15800</name>
    <name evidence="2" type="ORF">AAIK43_23725</name>
    <name evidence="1" type="ORF">FOC81_02965</name>
</gene>
<dbReference type="Proteomes" id="UP000509782">
    <property type="component" value="Chromosome"/>
</dbReference>
<dbReference type="RefSeq" id="WP_174715716.1">
    <property type="nucleotide sequence ID" value="NZ_CADIKP010000028.1"/>
</dbReference>
<name>A0A6J5I1G8_ACHDE</name>
<protein>
    <submittedName>
        <fullName evidence="1">Phage GP46 family protein</fullName>
    </submittedName>
</protein>
<proteinExistence type="predicted"/>
<reference evidence="2 5" key="2">
    <citation type="submission" date="2024-05" db="EMBL/GenBank/DDBJ databases">
        <title>Achromobacter denitrificans. BP1, complete genome.</title>
        <authorList>
            <person name="Zhang B."/>
        </authorList>
    </citation>
    <scope>NUCLEOTIDE SEQUENCE [LARGE SCALE GENOMIC DNA]</scope>
    <source>
        <strain evidence="2 5">BP1</strain>
    </source>
</reference>
<evidence type="ECO:0000313" key="5">
    <source>
        <dbReference type="Proteomes" id="UP001446337"/>
    </source>
</evidence>
<evidence type="ECO:0000313" key="1">
    <source>
        <dbReference type="EMBL" id="QKQ45721.1"/>
    </source>
</evidence>
<keyword evidence="5" id="KW-1185">Reference proteome</keyword>
<dbReference type="EMBL" id="CP154792">
    <property type="protein sequence ID" value="XAN14380.1"/>
    <property type="molecule type" value="Genomic_DNA"/>
</dbReference>
<evidence type="ECO:0000313" key="2">
    <source>
        <dbReference type="EMBL" id="XAN14380.1"/>
    </source>
</evidence>
<dbReference type="EMBL" id="CP154792">
    <property type="protein sequence ID" value="XAN19462.1"/>
    <property type="molecule type" value="Genomic_DNA"/>
</dbReference>
<sequence>MDFALSLDPDSGLLDMSLDGPDFTSESTLVTAVLLSLCTDRLAQAHEVAPGQDRRGWWADAYATPPNDRYGCRWWLLAREKQLLETVQRARGYAQEALAWMVEDGLVNAVGVTAFVPRMGWLVLLITLPLNGGDRRYRFEWNAATQAWRLAGESFQVKEA</sequence>
<dbReference type="Proteomes" id="UP001446337">
    <property type="component" value="Chromosome"/>
</dbReference>
<dbReference type="InterPro" id="IPR010877">
    <property type="entry name" value="Phage_Mu_Gp46"/>
</dbReference>
<accession>A0A6J5I1G8</accession>
<dbReference type="Pfam" id="PF07409">
    <property type="entry name" value="GP46"/>
    <property type="match status" value="1"/>
</dbReference>
<dbReference type="EMBL" id="CP054569">
    <property type="protein sequence ID" value="QKQ45721.1"/>
    <property type="molecule type" value="Genomic_DNA"/>
</dbReference>